<protein>
    <recommendedName>
        <fullName evidence="4">DNA mismatch repair protein MutL</fullName>
    </recommendedName>
</protein>
<comment type="function">
    <text evidence="4">This protein is involved in the repair of mismatches in DNA. It is required for dam-dependent methyl-directed DNA mismatch repair. May act as a 'molecular matchmaker', a protein that promotes the formation of a stable complex between two or more DNA-binding proteins in an ATP-dependent manner without itself being part of a final effector complex.</text>
</comment>
<evidence type="ECO:0000259" key="6">
    <source>
        <dbReference type="SMART" id="SM01340"/>
    </source>
</evidence>
<dbReference type="Gene3D" id="3.30.230.10">
    <property type="match status" value="1"/>
</dbReference>
<keyword evidence="2 4" id="KW-0227">DNA damage</keyword>
<dbReference type="NCBIfam" id="TIGR00585">
    <property type="entry name" value="mutl"/>
    <property type="match status" value="1"/>
</dbReference>
<dbReference type="InterPro" id="IPR042120">
    <property type="entry name" value="MutL_C_dimsub"/>
</dbReference>
<feature type="domain" description="MutL C-terminal dimerisation" evidence="5">
    <location>
        <begin position="358"/>
        <end position="505"/>
    </location>
</feature>
<dbReference type="InterPro" id="IPR002099">
    <property type="entry name" value="MutL/Mlh/PMS"/>
</dbReference>
<dbReference type="InterPro" id="IPR014762">
    <property type="entry name" value="DNA_mismatch_repair_CS"/>
</dbReference>
<dbReference type="InterPro" id="IPR014721">
    <property type="entry name" value="Ribsml_uS5_D2-typ_fold_subgr"/>
</dbReference>
<dbReference type="Pfam" id="PF13589">
    <property type="entry name" value="HATPase_c_3"/>
    <property type="match status" value="1"/>
</dbReference>
<gene>
    <name evidence="4" type="primary">mutL</name>
    <name evidence="7" type="ORF">C447_08613</name>
</gene>
<evidence type="ECO:0000313" key="8">
    <source>
        <dbReference type="Proteomes" id="UP000011566"/>
    </source>
</evidence>
<dbReference type="GO" id="GO:0032300">
    <property type="term" value="C:mismatch repair complex"/>
    <property type="evidence" value="ECO:0007669"/>
    <property type="project" value="InterPro"/>
</dbReference>
<evidence type="ECO:0000256" key="4">
    <source>
        <dbReference type="HAMAP-Rule" id="MF_00149"/>
    </source>
</evidence>
<evidence type="ECO:0000313" key="7">
    <source>
        <dbReference type="EMBL" id="EMA38871.1"/>
    </source>
</evidence>
<dbReference type="SUPFAM" id="SSF54211">
    <property type="entry name" value="Ribosomal protein S5 domain 2-like"/>
    <property type="match status" value="1"/>
</dbReference>
<dbReference type="RefSeq" id="WP_007692925.1">
    <property type="nucleotide sequence ID" value="NZ_AOMB01000023.1"/>
</dbReference>
<dbReference type="CDD" id="cd16926">
    <property type="entry name" value="HATPase_MutL-MLH-PMS-like"/>
    <property type="match status" value="1"/>
</dbReference>
<dbReference type="Gene3D" id="3.30.1370.100">
    <property type="entry name" value="MutL, C-terminal domain, regulatory subdomain"/>
    <property type="match status" value="1"/>
</dbReference>
<dbReference type="SMART" id="SM00853">
    <property type="entry name" value="MutL_C"/>
    <property type="match status" value="1"/>
</dbReference>
<dbReference type="InterPro" id="IPR036890">
    <property type="entry name" value="HATPase_C_sf"/>
</dbReference>
<accession>M0LZK0</accession>
<dbReference type="HAMAP" id="MF_00149">
    <property type="entry name" value="DNA_mis_repair"/>
    <property type="match status" value="1"/>
</dbReference>
<evidence type="ECO:0000256" key="2">
    <source>
        <dbReference type="ARBA" id="ARBA00022763"/>
    </source>
</evidence>
<feature type="domain" description="DNA mismatch repair protein S5" evidence="6">
    <location>
        <begin position="209"/>
        <end position="327"/>
    </location>
</feature>
<dbReference type="SMART" id="SM01340">
    <property type="entry name" value="DNA_mis_repair"/>
    <property type="match status" value="1"/>
</dbReference>
<dbReference type="InterPro" id="IPR020667">
    <property type="entry name" value="DNA_mismatch_repair_MutL"/>
</dbReference>
<dbReference type="Gene3D" id="3.30.565.10">
    <property type="entry name" value="Histidine kinase-like ATPase, C-terminal domain"/>
    <property type="match status" value="1"/>
</dbReference>
<dbReference type="GO" id="GO:0006298">
    <property type="term" value="P:mismatch repair"/>
    <property type="evidence" value="ECO:0007669"/>
    <property type="project" value="UniProtKB-UniRule"/>
</dbReference>
<keyword evidence="8" id="KW-1185">Reference proteome</keyword>
<comment type="similarity">
    <text evidence="1 4">Belongs to the DNA mismatch repair MutL/HexB family.</text>
</comment>
<dbReference type="PROSITE" id="PS00058">
    <property type="entry name" value="DNA_MISMATCH_REPAIR_1"/>
    <property type="match status" value="1"/>
</dbReference>
<dbReference type="EMBL" id="AOMB01000023">
    <property type="protein sequence ID" value="EMA38871.1"/>
    <property type="molecule type" value="Genomic_DNA"/>
</dbReference>
<dbReference type="GO" id="GO:0140664">
    <property type="term" value="F:ATP-dependent DNA damage sensor activity"/>
    <property type="evidence" value="ECO:0007669"/>
    <property type="project" value="InterPro"/>
</dbReference>
<dbReference type="AlphaFoldDB" id="M0LZK0"/>
<name>M0LZK0_9EURY</name>
<dbReference type="SUPFAM" id="SSF55874">
    <property type="entry name" value="ATPase domain of HSP90 chaperone/DNA topoisomerase II/histidine kinase"/>
    <property type="match status" value="1"/>
</dbReference>
<comment type="caution">
    <text evidence="7">The sequence shown here is derived from an EMBL/GenBank/DDBJ whole genome shotgun (WGS) entry which is preliminary data.</text>
</comment>
<dbReference type="PANTHER" id="PTHR10073">
    <property type="entry name" value="DNA MISMATCH REPAIR PROTEIN MLH, PMS, MUTL"/>
    <property type="match status" value="1"/>
</dbReference>
<dbReference type="PANTHER" id="PTHR10073:SF12">
    <property type="entry name" value="DNA MISMATCH REPAIR PROTEIN MLH1"/>
    <property type="match status" value="1"/>
</dbReference>
<dbReference type="FunFam" id="3.30.565.10:FF:000003">
    <property type="entry name" value="DNA mismatch repair endonuclease MutL"/>
    <property type="match status" value="1"/>
</dbReference>
<dbReference type="InterPro" id="IPR014790">
    <property type="entry name" value="MutL_C"/>
</dbReference>
<keyword evidence="3 4" id="KW-0234">DNA repair</keyword>
<dbReference type="InterPro" id="IPR020568">
    <property type="entry name" value="Ribosomal_Su5_D2-typ_SF"/>
</dbReference>
<dbReference type="eggNOG" id="arCOG01166">
    <property type="taxonomic scope" value="Archaea"/>
</dbReference>
<dbReference type="OrthoDB" id="146201at2157"/>
<dbReference type="Gene3D" id="3.30.1540.20">
    <property type="entry name" value="MutL, C-terminal domain, dimerisation subdomain"/>
    <property type="match status" value="1"/>
</dbReference>
<dbReference type="SUPFAM" id="SSF118116">
    <property type="entry name" value="DNA mismatch repair protein MutL"/>
    <property type="match status" value="1"/>
</dbReference>
<proteinExistence type="inferred from homology"/>
<sequence length="552" mass="58773">MTRITELDTETVERIAAGEVVTRPASVVVELVENALDAGTESVEITVENAGLDLIRVADDGHGMAREDAALSVERHTTSKIRDVADVERISTLGFRGEALPSIAHAARLELTTKHEESGVAGTRVVVDGDEKRVTAAGRAVGTTVSVRDLFERIPARRKSLAQPKREFARVSEAVTGYALTHPEVRFSLTHDGRNVVSTPGSGSYTDAVLGVYGRETAGESTTVDHRADGIEVRGLLVYPSITRAGPTHVTTAVNGRTLRDSTIRGAVREGYGSLLPDGRYPVAVVDVSLPPEDVNANVHPAKEAVAFHDSDAVANAVERAVSGALSTEDLSRTADLALDLDAAVDDVEGSAFESIAVIGQFRELYLLCEADDDLLVVDQHAAHERINYERLRAAVGDGGSNDGTGQGGVESADIEPRRLPLTASEAALAETHRGDLAAIGFRFETDRASLRVTGVPAPLGRVASPEALRDALDTLAAGEEPTDPRDELLKEFACHPSLKAGDALTTEAATRLVRRLGACEQAFACPHGRPTVLRIDEAAFARGFERPNTRF</sequence>
<dbReference type="CDD" id="cd00782">
    <property type="entry name" value="MutL_Trans"/>
    <property type="match status" value="1"/>
</dbReference>
<reference evidence="7 8" key="1">
    <citation type="journal article" date="2014" name="PLoS Genet.">
        <title>Phylogenetically driven sequencing of extremely halophilic archaea reveals strategies for static and dynamic osmo-response.</title>
        <authorList>
            <person name="Becker E.A."/>
            <person name="Seitzer P.M."/>
            <person name="Tritt A."/>
            <person name="Larsen D."/>
            <person name="Krusor M."/>
            <person name="Yao A.I."/>
            <person name="Wu D."/>
            <person name="Madern D."/>
            <person name="Eisen J.A."/>
            <person name="Darling A.E."/>
            <person name="Facciotti M.T."/>
        </authorList>
    </citation>
    <scope>NUCLEOTIDE SEQUENCE [LARGE SCALE GENOMIC DNA]</scope>
    <source>
        <strain evidence="7 8">100A6</strain>
    </source>
</reference>
<evidence type="ECO:0000259" key="5">
    <source>
        <dbReference type="SMART" id="SM00853"/>
    </source>
</evidence>
<dbReference type="InterPro" id="IPR013507">
    <property type="entry name" value="DNA_mismatch_S5_2-like"/>
</dbReference>
<dbReference type="Pfam" id="PF01119">
    <property type="entry name" value="DNA_mis_repair"/>
    <property type="match status" value="1"/>
</dbReference>
<organism evidence="7 8">
    <name type="scientific">Halococcus hamelinensis 100A6</name>
    <dbReference type="NCBI Taxonomy" id="1132509"/>
    <lineage>
        <taxon>Archaea</taxon>
        <taxon>Methanobacteriati</taxon>
        <taxon>Methanobacteriota</taxon>
        <taxon>Stenosarchaea group</taxon>
        <taxon>Halobacteria</taxon>
        <taxon>Halobacteriales</taxon>
        <taxon>Halococcaceae</taxon>
        <taxon>Halococcus</taxon>
    </lineage>
</organism>
<dbReference type="GO" id="GO:0030983">
    <property type="term" value="F:mismatched DNA binding"/>
    <property type="evidence" value="ECO:0007669"/>
    <property type="project" value="InterPro"/>
</dbReference>
<dbReference type="InterPro" id="IPR042121">
    <property type="entry name" value="MutL_C_regsub"/>
</dbReference>
<dbReference type="InterPro" id="IPR037198">
    <property type="entry name" value="MutL_C_sf"/>
</dbReference>
<evidence type="ECO:0000256" key="3">
    <source>
        <dbReference type="ARBA" id="ARBA00023204"/>
    </source>
</evidence>
<dbReference type="InterPro" id="IPR038973">
    <property type="entry name" value="MutL/Mlh/Pms-like"/>
</dbReference>
<dbReference type="Pfam" id="PF08676">
    <property type="entry name" value="MutL_C"/>
    <property type="match status" value="1"/>
</dbReference>
<dbReference type="Proteomes" id="UP000011566">
    <property type="component" value="Unassembled WGS sequence"/>
</dbReference>
<evidence type="ECO:0000256" key="1">
    <source>
        <dbReference type="ARBA" id="ARBA00006082"/>
    </source>
</evidence>
<dbReference type="PATRIC" id="fig|1132509.6.peg.1947"/>
<dbReference type="GO" id="GO:0005524">
    <property type="term" value="F:ATP binding"/>
    <property type="evidence" value="ECO:0007669"/>
    <property type="project" value="InterPro"/>
</dbReference>
<dbReference type="GO" id="GO:0016887">
    <property type="term" value="F:ATP hydrolysis activity"/>
    <property type="evidence" value="ECO:0007669"/>
    <property type="project" value="InterPro"/>
</dbReference>